<dbReference type="Proteomes" id="UP000265515">
    <property type="component" value="Unassembled WGS sequence"/>
</dbReference>
<gene>
    <name evidence="3" type="ORF">CBR_g60862</name>
</gene>
<dbReference type="AlphaFoldDB" id="A0A388MF85"/>
<evidence type="ECO:0000256" key="2">
    <source>
        <dbReference type="SAM" id="MobiDB-lite"/>
    </source>
</evidence>
<feature type="region of interest" description="Disordered" evidence="2">
    <location>
        <begin position="187"/>
        <end position="207"/>
    </location>
</feature>
<evidence type="ECO:0000256" key="1">
    <source>
        <dbReference type="SAM" id="Coils"/>
    </source>
</evidence>
<feature type="coiled-coil region" evidence="1">
    <location>
        <begin position="89"/>
        <end position="116"/>
    </location>
</feature>
<dbReference type="EMBL" id="BFEA01001302">
    <property type="protein sequence ID" value="GBG93220.1"/>
    <property type="molecule type" value="Genomic_DNA"/>
</dbReference>
<evidence type="ECO:0000313" key="3">
    <source>
        <dbReference type="EMBL" id="GBG93220.1"/>
    </source>
</evidence>
<dbReference type="STRING" id="69332.A0A388MF85"/>
<accession>A0A388MF85</accession>
<keyword evidence="4" id="KW-1185">Reference proteome</keyword>
<keyword evidence="1" id="KW-0175">Coiled coil</keyword>
<reference evidence="3 4" key="1">
    <citation type="journal article" date="2018" name="Cell">
        <title>The Chara Genome: Secondary Complexity and Implications for Plant Terrestrialization.</title>
        <authorList>
            <person name="Nishiyama T."/>
            <person name="Sakayama H."/>
            <person name="Vries J.D."/>
            <person name="Buschmann H."/>
            <person name="Saint-Marcoux D."/>
            <person name="Ullrich K.K."/>
            <person name="Haas F.B."/>
            <person name="Vanderstraeten L."/>
            <person name="Becker D."/>
            <person name="Lang D."/>
            <person name="Vosolsobe S."/>
            <person name="Rombauts S."/>
            <person name="Wilhelmsson P.K.I."/>
            <person name="Janitza P."/>
            <person name="Kern R."/>
            <person name="Heyl A."/>
            <person name="Rumpler F."/>
            <person name="Villalobos L.I.A.C."/>
            <person name="Clay J.M."/>
            <person name="Skokan R."/>
            <person name="Toyoda A."/>
            <person name="Suzuki Y."/>
            <person name="Kagoshima H."/>
            <person name="Schijlen E."/>
            <person name="Tajeshwar N."/>
            <person name="Catarino B."/>
            <person name="Hetherington A.J."/>
            <person name="Saltykova A."/>
            <person name="Bonnot C."/>
            <person name="Breuninger H."/>
            <person name="Symeonidi A."/>
            <person name="Radhakrishnan G.V."/>
            <person name="Van Nieuwerburgh F."/>
            <person name="Deforce D."/>
            <person name="Chang C."/>
            <person name="Karol K.G."/>
            <person name="Hedrich R."/>
            <person name="Ulvskov P."/>
            <person name="Glockner G."/>
            <person name="Delwiche C.F."/>
            <person name="Petrasek J."/>
            <person name="Van de Peer Y."/>
            <person name="Friml J."/>
            <person name="Beilby M."/>
            <person name="Dolan L."/>
            <person name="Kohara Y."/>
            <person name="Sugano S."/>
            <person name="Fujiyama A."/>
            <person name="Delaux P.-M."/>
            <person name="Quint M."/>
            <person name="TheiBen G."/>
            <person name="Hagemann M."/>
            <person name="Harholt J."/>
            <person name="Dunand C."/>
            <person name="Zachgo S."/>
            <person name="Langdale J."/>
            <person name="Maumus F."/>
            <person name="Straeten D.V.D."/>
            <person name="Gould S.B."/>
            <person name="Rensing S.A."/>
        </authorList>
    </citation>
    <scope>NUCLEOTIDE SEQUENCE [LARGE SCALE GENOMIC DNA]</scope>
    <source>
        <strain evidence="3 4">S276</strain>
    </source>
</reference>
<proteinExistence type="predicted"/>
<dbReference type="Gramene" id="GBG93220">
    <property type="protein sequence ID" value="GBG93220"/>
    <property type="gene ID" value="CBR_g60862"/>
</dbReference>
<name>A0A388MF85_CHABU</name>
<comment type="caution">
    <text evidence="3">The sequence shown here is derived from an EMBL/GenBank/DDBJ whole genome shotgun (WGS) entry which is preliminary data.</text>
</comment>
<organism evidence="3 4">
    <name type="scientific">Chara braunii</name>
    <name type="common">Braun's stonewort</name>
    <dbReference type="NCBI Taxonomy" id="69332"/>
    <lineage>
        <taxon>Eukaryota</taxon>
        <taxon>Viridiplantae</taxon>
        <taxon>Streptophyta</taxon>
        <taxon>Charophyceae</taxon>
        <taxon>Charales</taxon>
        <taxon>Characeae</taxon>
        <taxon>Chara</taxon>
    </lineage>
</organism>
<feature type="compositionally biased region" description="Polar residues" evidence="2">
    <location>
        <begin position="190"/>
        <end position="204"/>
    </location>
</feature>
<evidence type="ECO:0000313" key="4">
    <source>
        <dbReference type="Proteomes" id="UP000265515"/>
    </source>
</evidence>
<protein>
    <submittedName>
        <fullName evidence="3">Uncharacterized protein</fullName>
    </submittedName>
</protein>
<sequence length="368" mass="41222">MLRRSARIATHQHAAVPAPVEPQPALRIPQPTQVTVVTIPTVVGGAVVTQVGSSSGEPGPIGPALQGMSGQQPGESISDFAARVLAFSKLVAEEEQRQAEDVAELLRQQQEAAEAQCRHQDEAANVVQRLQQDASASRQHHKLEYAATLCSWQQQELQRLERVINETRDTQSHTNRSFNARLDHLEQEDATSASARPSTSQPSTRELEERIDHVVATIDDLGTLARPATISQQLMVLKTVVPMLQQQPAGNSTPRLYKMSNFRIEKLDDYKKTNPLIWWQGFITEVGLREVPDYFRIAALYLNTTSVCQVWLNHLAVKAGVNVDRLHTKLEWETVEALWKDRFIVQHTKPKAANQVFQMYQGSQPMHD</sequence>